<dbReference type="AlphaFoldDB" id="A0A8T9STD2"/>
<dbReference type="PROSITE" id="PS01031">
    <property type="entry name" value="SHSP"/>
    <property type="match status" value="1"/>
</dbReference>
<proteinExistence type="inferred from homology"/>
<reference evidence="4 5" key="1">
    <citation type="submission" date="2022-04" db="EMBL/GenBank/DDBJ databases">
        <title>Hymenobacter sp. isolated from the air.</title>
        <authorList>
            <person name="Won M."/>
            <person name="Lee C.-M."/>
            <person name="Woen H.-Y."/>
            <person name="Kwon S.-W."/>
        </authorList>
    </citation>
    <scope>NUCLEOTIDE SEQUENCE [LARGE SCALE GENOMIC DNA]</scope>
    <source>
        <strain evidence="5">5413 J-13</strain>
    </source>
</reference>
<dbReference type="RefSeq" id="WP_245093553.1">
    <property type="nucleotide sequence ID" value="NZ_CP095053.1"/>
</dbReference>
<evidence type="ECO:0000313" key="4">
    <source>
        <dbReference type="EMBL" id="UOR05402.1"/>
    </source>
</evidence>
<organism evidence="4 5">
    <name type="scientific">Hymenobacter aerilatus</name>
    <dbReference type="NCBI Taxonomy" id="2932251"/>
    <lineage>
        <taxon>Bacteria</taxon>
        <taxon>Pseudomonadati</taxon>
        <taxon>Bacteroidota</taxon>
        <taxon>Cytophagia</taxon>
        <taxon>Cytophagales</taxon>
        <taxon>Hymenobacteraceae</taxon>
        <taxon>Hymenobacter</taxon>
    </lineage>
</organism>
<evidence type="ECO:0000259" key="3">
    <source>
        <dbReference type="PROSITE" id="PS01031"/>
    </source>
</evidence>
<sequence>MATLLYNNLPARRSARPFNTVFNELLRETLPAAIEPATSFVPSTDVLESKDGYELVLVVPGVAKDSLSLDVEEGKLTIKGERKAPVAAEGDDTIARFRRVETSYGTFTRSFRLPDTVNAKAIVADLADGLLRVQLPFDTDKVTKHHIEVR</sequence>
<dbReference type="InterPro" id="IPR002068">
    <property type="entry name" value="A-crystallin/Hsp20_dom"/>
</dbReference>
<feature type="domain" description="SHSP" evidence="3">
    <location>
        <begin position="35"/>
        <end position="150"/>
    </location>
</feature>
<dbReference type="PANTHER" id="PTHR11527">
    <property type="entry name" value="HEAT-SHOCK PROTEIN 20 FAMILY MEMBER"/>
    <property type="match status" value="1"/>
</dbReference>
<dbReference type="CDD" id="cd06464">
    <property type="entry name" value="ACD_sHsps-like"/>
    <property type="match status" value="1"/>
</dbReference>
<dbReference type="Pfam" id="PF00011">
    <property type="entry name" value="HSP20"/>
    <property type="match status" value="1"/>
</dbReference>
<comment type="similarity">
    <text evidence="1 2">Belongs to the small heat shock protein (HSP20) family.</text>
</comment>
<dbReference type="EMBL" id="CP095053">
    <property type="protein sequence ID" value="UOR05402.1"/>
    <property type="molecule type" value="Genomic_DNA"/>
</dbReference>
<dbReference type="SUPFAM" id="SSF49764">
    <property type="entry name" value="HSP20-like chaperones"/>
    <property type="match status" value="1"/>
</dbReference>
<protein>
    <submittedName>
        <fullName evidence="4">Hsp20/alpha crystallin family protein</fullName>
    </submittedName>
</protein>
<dbReference type="Proteomes" id="UP000829925">
    <property type="component" value="Chromosome"/>
</dbReference>
<evidence type="ECO:0000313" key="5">
    <source>
        <dbReference type="Proteomes" id="UP000829925"/>
    </source>
</evidence>
<evidence type="ECO:0000256" key="2">
    <source>
        <dbReference type="RuleBase" id="RU003616"/>
    </source>
</evidence>
<dbReference type="KEGG" id="haei:MUN82_21055"/>
<gene>
    <name evidence="4" type="ORF">MUN82_21055</name>
</gene>
<evidence type="ECO:0000256" key="1">
    <source>
        <dbReference type="PROSITE-ProRule" id="PRU00285"/>
    </source>
</evidence>
<dbReference type="Gene3D" id="2.60.40.790">
    <property type="match status" value="1"/>
</dbReference>
<name>A0A8T9STD2_9BACT</name>
<dbReference type="InterPro" id="IPR008978">
    <property type="entry name" value="HSP20-like_chaperone"/>
</dbReference>
<dbReference type="InterPro" id="IPR031107">
    <property type="entry name" value="Small_HSP"/>
</dbReference>
<keyword evidence="5" id="KW-1185">Reference proteome</keyword>
<accession>A0A8T9STD2</accession>